<dbReference type="InterPro" id="IPR011989">
    <property type="entry name" value="ARM-like"/>
</dbReference>
<dbReference type="Gramene" id="HORVU.MOREX.r2.6HG0525210.1">
    <property type="protein sequence ID" value="HORVU.MOREX.r2.6HG0525210.1"/>
    <property type="gene ID" value="HORVU.MOREX.r2.6HG0525210"/>
</dbReference>
<reference evidence="2" key="3">
    <citation type="submission" date="2020-10" db="EMBL/GenBank/DDBJ databases">
        <authorList>
            <person name="Scholz U."/>
            <person name="Mascher M."/>
            <person name="Fiebig A."/>
        </authorList>
    </citation>
    <scope>NUCLEOTIDE SEQUENCE [LARGE SCALE GENOMIC DNA]</scope>
    <source>
        <strain evidence="2">cv. Morex</strain>
    </source>
</reference>
<keyword evidence="3" id="KW-1185">Reference proteome</keyword>
<dbReference type="Proteomes" id="UP000011116">
    <property type="component" value="Chromosome 6H"/>
</dbReference>
<evidence type="ECO:0000313" key="1">
    <source>
        <dbReference type="EMBL" id="BAJ91435.1"/>
    </source>
</evidence>
<organism evidence="1">
    <name type="scientific">Hordeum vulgare subsp. vulgare</name>
    <name type="common">Domesticated barley</name>
    <dbReference type="NCBI Taxonomy" id="112509"/>
    <lineage>
        <taxon>Eukaryota</taxon>
        <taxon>Viridiplantae</taxon>
        <taxon>Streptophyta</taxon>
        <taxon>Embryophyta</taxon>
        <taxon>Tracheophyta</taxon>
        <taxon>Spermatophyta</taxon>
        <taxon>Magnoliopsida</taxon>
        <taxon>Liliopsida</taxon>
        <taxon>Poales</taxon>
        <taxon>Poaceae</taxon>
        <taxon>BOP clade</taxon>
        <taxon>Pooideae</taxon>
        <taxon>Triticodae</taxon>
        <taxon>Triticeae</taxon>
        <taxon>Hordeinae</taxon>
        <taxon>Hordeum</taxon>
    </lineage>
</organism>
<dbReference type="PANTHER" id="PTHR33115:SF70">
    <property type="entry name" value="BLE2 PROTEIN"/>
    <property type="match status" value="1"/>
</dbReference>
<evidence type="ECO:0000313" key="3">
    <source>
        <dbReference type="Proteomes" id="UP000011116"/>
    </source>
</evidence>
<reference evidence="1" key="1">
    <citation type="journal article" date="2011" name="Plant Physiol.">
        <title>Comprehensive sequence analysis of 24,783 barley full-length cDNAs derived from 12 clone libraries.</title>
        <authorList>
            <person name="Matsumoto T."/>
            <person name="Tanaka T."/>
            <person name="Sakai H."/>
            <person name="Amano N."/>
            <person name="Kanamori H."/>
            <person name="Kurita K."/>
            <person name="Kikuta A."/>
            <person name="Kamiya K."/>
            <person name="Yamamoto M."/>
            <person name="Ikawa H."/>
            <person name="Fujii N."/>
            <person name="Hori K."/>
            <person name="Itoh T."/>
            <person name="Sato K."/>
        </authorList>
    </citation>
    <scope>NUCLEOTIDE SEQUENCE</scope>
    <source>
        <tissue evidence="1">Shoot</tissue>
    </source>
</reference>
<dbReference type="EMBL" id="AK360226">
    <property type="protein sequence ID" value="BAJ91435.1"/>
    <property type="molecule type" value="mRNA"/>
</dbReference>
<reference evidence="2" key="4">
    <citation type="submission" date="2022-01" db="UniProtKB">
        <authorList>
            <consortium name="EnsemblPlants"/>
        </authorList>
    </citation>
    <scope>IDENTIFICATION</scope>
    <source>
        <strain evidence="2">subsp. vulgare</strain>
    </source>
</reference>
<dbReference type="Gramene" id="HORVU.MOREX.r3.6HG0631570.1">
    <property type="protein sequence ID" value="HORVU.MOREX.r3.6HG0631570.1"/>
    <property type="gene ID" value="HORVU.MOREX.r3.6HG0631570"/>
</dbReference>
<protein>
    <submittedName>
        <fullName evidence="1">Predicted protein</fullName>
    </submittedName>
</protein>
<evidence type="ECO:0000313" key="2">
    <source>
        <dbReference type="EnsemblPlants" id="HORVU.MOREX.r3.6HG0631570.1"/>
    </source>
</evidence>
<dbReference type="Gene3D" id="1.25.10.10">
    <property type="entry name" value="Leucine-rich Repeat Variant"/>
    <property type="match status" value="1"/>
</dbReference>
<dbReference type="AlphaFoldDB" id="F2D8L4"/>
<sequence length="370" mass="40993">MIILERLSSFDIENCTKISKAGLVSTIIEFTSSRIVLENINEAHHRLLKGSALKVLRRLASIEGRFGVKLRHEISEHPFLLRNLAGILDDNGSCSQQLKELAAEILRDLAMDGNTRQEIGHFQAIISRLVHAFLRRDVVPSVTDSDKSLQIIAGQALTVLSVESPSNCLAISAEAGYAFIKELTTMIHADRYKYTAASLLQNMCVHAQSMLSKADLKELSHILPEVLEGIMDEEGTKLEVLAGLGSQICKVIPEDFAQELECGQTKEMFIKGLISSLNANMKPTACCPGVMRAIVELAVCMMECNPSYTICFNKYQMLEALLLVEQSLSRAENYRYFSDDVGLMEHTVPLSALVDRAKEMIGANNLYWGP</sequence>
<dbReference type="SUPFAM" id="SSF48371">
    <property type="entry name" value="ARM repeat"/>
    <property type="match status" value="1"/>
</dbReference>
<name>F2D8L4_HORVV</name>
<reference evidence="3" key="2">
    <citation type="journal article" date="2012" name="Nature">
        <title>A physical, genetic and functional sequence assembly of the barley genome.</title>
        <authorList>
            <consortium name="The International Barley Genome Sequencing Consortium"/>
            <person name="Mayer K.F."/>
            <person name="Waugh R."/>
            <person name="Brown J.W."/>
            <person name="Schulman A."/>
            <person name="Langridge P."/>
            <person name="Platzer M."/>
            <person name="Fincher G.B."/>
            <person name="Muehlbauer G.J."/>
            <person name="Sato K."/>
            <person name="Close T.J."/>
            <person name="Wise R.P."/>
            <person name="Stein N."/>
        </authorList>
    </citation>
    <scope>NUCLEOTIDE SEQUENCE [LARGE SCALE GENOMIC DNA]</scope>
    <source>
        <strain evidence="3">cv. Morex</strain>
    </source>
</reference>
<proteinExistence type="evidence at transcript level"/>
<accession>F2D8L4</accession>
<dbReference type="EnsemblPlants" id="HORVU.MOREX.r3.6HG0631570.1">
    <property type="protein sequence ID" value="HORVU.MOREX.r3.6HG0631570.1"/>
    <property type="gene ID" value="HORVU.MOREX.r3.6HG0631570"/>
</dbReference>
<dbReference type="SMR" id="F2D8L4"/>
<dbReference type="InterPro" id="IPR016024">
    <property type="entry name" value="ARM-type_fold"/>
</dbReference>
<dbReference type="PANTHER" id="PTHR33115">
    <property type="entry name" value="ARM REPEAT SUPERFAMILY PROTEIN"/>
    <property type="match status" value="1"/>
</dbReference>